<gene>
    <name evidence="2" type="ORF">KSU1_C0238</name>
</gene>
<protein>
    <submittedName>
        <fullName evidence="2">Uncharacterized protein</fullName>
    </submittedName>
</protein>
<dbReference type="Proteomes" id="UP000002985">
    <property type="component" value="Unassembled WGS sequence"/>
</dbReference>
<accession>I3IJD9</accession>
<feature type="region of interest" description="Disordered" evidence="1">
    <location>
        <begin position="1"/>
        <end position="21"/>
    </location>
</feature>
<reference evidence="2 3" key="1">
    <citation type="journal article" date="2012" name="FEBS Lett.">
        <title>Anammox organism KSU-1 expresses a NirK-type copper-containing nitrite reductase instead of a NirS-type with cytochrome cd1.</title>
        <authorList>
            <person name="Hira D."/>
            <person name="Toh H."/>
            <person name="Migita C.T."/>
            <person name="Okubo H."/>
            <person name="Nishiyama T."/>
            <person name="Hattori M."/>
            <person name="Furukawa K."/>
            <person name="Fujii T."/>
        </authorList>
    </citation>
    <scope>NUCLEOTIDE SEQUENCE [LARGE SCALE GENOMIC DNA]</scope>
</reference>
<evidence type="ECO:0000313" key="3">
    <source>
        <dbReference type="Proteomes" id="UP000002985"/>
    </source>
</evidence>
<dbReference type="EMBL" id="BAFH01000003">
    <property type="protein sequence ID" value="GAB61834.1"/>
    <property type="molecule type" value="Genomic_DNA"/>
</dbReference>
<name>I3IJD9_9BACT</name>
<dbReference type="AlphaFoldDB" id="I3IJD9"/>
<keyword evidence="3" id="KW-1185">Reference proteome</keyword>
<sequence length="147" mass="17342">MATERQILANRENAKKSTGPSNISITKFNAMRHGMTSKQPVMLPHENREEFDALFQSIRSKFHPHHEFDDEFALQISLVLWRLIRGWLAEQILINEFTDLEGIRWDDLLQSGYLLRIQKYELRLTNQLYRLLKNFKRLSATAPMLAE</sequence>
<evidence type="ECO:0000256" key="1">
    <source>
        <dbReference type="SAM" id="MobiDB-lite"/>
    </source>
</evidence>
<comment type="caution">
    <text evidence="2">The sequence shown here is derived from an EMBL/GenBank/DDBJ whole genome shotgun (WGS) entry which is preliminary data.</text>
</comment>
<proteinExistence type="predicted"/>
<dbReference type="STRING" id="247490.KSU1_C0238"/>
<organism evidence="2 3">
    <name type="scientific">Candidatus Jettenia caeni</name>
    <dbReference type="NCBI Taxonomy" id="247490"/>
    <lineage>
        <taxon>Bacteria</taxon>
        <taxon>Pseudomonadati</taxon>
        <taxon>Planctomycetota</taxon>
        <taxon>Candidatus Brocadiia</taxon>
        <taxon>Candidatus Brocadiales</taxon>
        <taxon>Candidatus Brocadiaceae</taxon>
        <taxon>Candidatus Jettenia</taxon>
    </lineage>
</organism>
<evidence type="ECO:0000313" key="2">
    <source>
        <dbReference type="EMBL" id="GAB61834.1"/>
    </source>
</evidence>